<dbReference type="Pfam" id="PF01430">
    <property type="entry name" value="HSP33"/>
    <property type="match status" value="1"/>
</dbReference>
<dbReference type="SUPFAM" id="SSF64397">
    <property type="entry name" value="Hsp33 domain"/>
    <property type="match status" value="1"/>
</dbReference>
<reference evidence="6 7" key="1">
    <citation type="submission" date="2019-10" db="EMBL/GenBank/DDBJ databases">
        <title>New species of Slilvanegrellaceae.</title>
        <authorList>
            <person name="Pitt A."/>
            <person name="Hahn M.W."/>
        </authorList>
    </citation>
    <scope>NUCLEOTIDE SEQUENCE [LARGE SCALE GENOMIC DNA]</scope>
    <source>
        <strain evidence="6 7">SP-Ram-0.45-NSY-1</strain>
    </source>
</reference>
<evidence type="ECO:0008006" key="8">
    <source>
        <dbReference type="Google" id="ProtNLM"/>
    </source>
</evidence>
<evidence type="ECO:0000313" key="6">
    <source>
        <dbReference type="EMBL" id="KAB8038658.1"/>
    </source>
</evidence>
<dbReference type="AlphaFoldDB" id="A0A6N6VRS4"/>
<dbReference type="PANTHER" id="PTHR30111">
    <property type="entry name" value="33 KDA CHAPERONIN"/>
    <property type="match status" value="1"/>
</dbReference>
<dbReference type="GO" id="GO:0005737">
    <property type="term" value="C:cytoplasm"/>
    <property type="evidence" value="ECO:0007669"/>
    <property type="project" value="InterPro"/>
</dbReference>
<evidence type="ECO:0000313" key="7">
    <source>
        <dbReference type="Proteomes" id="UP000437748"/>
    </source>
</evidence>
<name>A0A6N6VRS4_9BACT</name>
<dbReference type="EMBL" id="WFLM01000003">
    <property type="protein sequence ID" value="KAB8038658.1"/>
    <property type="molecule type" value="Genomic_DNA"/>
</dbReference>
<dbReference type="SUPFAM" id="SSF118352">
    <property type="entry name" value="HSP33 redox switch-like"/>
    <property type="match status" value="1"/>
</dbReference>
<sequence>MEIKLKEFLYSYCIHKLGGFMFQDYLFFGVDTKVYYSYRMLHLSHLVEEAKNLHNLNNNRALLLSDTLLGSVLLSSILDYEERINLRIHCGSDFTIGTETSYLAETRGYIECNEESEIVKQIDLGNNIIPELQIRSMRSQRKKSTLSEGHTVSKLNSIEQALNDHLSSSYQMNTYLKISSWVNENDGKINAFGVIYQELPDIPESVSEKLKNHIASLPSMKDLYLLNSDADVLSKKLIPDETKAVKSLNPKFVCSCSQERVESVLVTLPMEDLSDIIKKSEDLEMKCHYCNRNYIVGMNKISQIYASRSNVNSESSEMN</sequence>
<dbReference type="GO" id="GO:0042026">
    <property type="term" value="P:protein refolding"/>
    <property type="evidence" value="ECO:0007669"/>
    <property type="project" value="TreeGrafter"/>
</dbReference>
<dbReference type="Proteomes" id="UP000437748">
    <property type="component" value="Unassembled WGS sequence"/>
</dbReference>
<evidence type="ECO:0000256" key="1">
    <source>
        <dbReference type="ARBA" id="ARBA00022490"/>
    </source>
</evidence>
<evidence type="ECO:0000256" key="3">
    <source>
        <dbReference type="ARBA" id="ARBA00023157"/>
    </source>
</evidence>
<dbReference type="GO" id="GO:0044183">
    <property type="term" value="F:protein folding chaperone"/>
    <property type="evidence" value="ECO:0007669"/>
    <property type="project" value="TreeGrafter"/>
</dbReference>
<gene>
    <name evidence="6" type="ORF">GCL60_07285</name>
</gene>
<protein>
    <recommendedName>
        <fullName evidence="8">Hsp33 family molecular chaperone HslO</fullName>
    </recommendedName>
</protein>
<keyword evidence="3" id="KW-1015">Disulfide bond</keyword>
<proteinExistence type="predicted"/>
<keyword evidence="5" id="KW-0676">Redox-active center</keyword>
<dbReference type="Gene3D" id="3.55.30.10">
    <property type="entry name" value="Hsp33 domain"/>
    <property type="match status" value="1"/>
</dbReference>
<dbReference type="PANTHER" id="PTHR30111:SF1">
    <property type="entry name" value="33 KDA CHAPERONIN"/>
    <property type="match status" value="1"/>
</dbReference>
<accession>A0A6N6VRS4</accession>
<dbReference type="InterPro" id="IPR016153">
    <property type="entry name" value="Heat_shock_Hsp33_N"/>
</dbReference>
<dbReference type="GO" id="GO:0051082">
    <property type="term" value="F:unfolded protein binding"/>
    <property type="evidence" value="ECO:0007669"/>
    <property type="project" value="InterPro"/>
</dbReference>
<comment type="caution">
    <text evidence="6">The sequence shown here is derived from an EMBL/GenBank/DDBJ whole genome shotgun (WGS) entry which is preliminary data.</text>
</comment>
<evidence type="ECO:0000256" key="5">
    <source>
        <dbReference type="ARBA" id="ARBA00023284"/>
    </source>
</evidence>
<dbReference type="InterPro" id="IPR000397">
    <property type="entry name" value="Heat_shock_Hsp33"/>
</dbReference>
<dbReference type="InterPro" id="IPR016154">
    <property type="entry name" value="Heat_shock_Hsp33_C"/>
</dbReference>
<keyword evidence="7" id="KW-1185">Reference proteome</keyword>
<evidence type="ECO:0000256" key="4">
    <source>
        <dbReference type="ARBA" id="ARBA00023186"/>
    </source>
</evidence>
<keyword evidence="2" id="KW-0862">Zinc</keyword>
<dbReference type="Gene3D" id="3.90.1280.10">
    <property type="entry name" value="HSP33 redox switch-like"/>
    <property type="match status" value="1"/>
</dbReference>
<keyword evidence="1" id="KW-0963">Cytoplasm</keyword>
<organism evidence="6 7">
    <name type="scientific">Silvanigrella paludirubra</name>
    <dbReference type="NCBI Taxonomy" id="2499159"/>
    <lineage>
        <taxon>Bacteria</taxon>
        <taxon>Pseudomonadati</taxon>
        <taxon>Bdellovibrionota</taxon>
        <taxon>Oligoflexia</taxon>
        <taxon>Silvanigrellales</taxon>
        <taxon>Silvanigrellaceae</taxon>
        <taxon>Silvanigrella</taxon>
    </lineage>
</organism>
<evidence type="ECO:0000256" key="2">
    <source>
        <dbReference type="ARBA" id="ARBA00022833"/>
    </source>
</evidence>
<keyword evidence="4" id="KW-0143">Chaperone</keyword>